<gene>
    <name evidence="1" type="ORF">V6x_07130</name>
</gene>
<protein>
    <submittedName>
        <fullName evidence="1">Uncharacterized protein</fullName>
    </submittedName>
</protein>
<proteinExistence type="predicted"/>
<dbReference type="RefSeq" id="WP_145036649.1">
    <property type="nucleotide sequence ID" value="NZ_CP036347.1"/>
</dbReference>
<name>A0A517W713_9PLAN</name>
<reference evidence="1 2" key="1">
    <citation type="submission" date="2019-02" db="EMBL/GenBank/DDBJ databases">
        <title>Deep-cultivation of Planctomycetes and their phenomic and genomic characterization uncovers novel biology.</title>
        <authorList>
            <person name="Wiegand S."/>
            <person name="Jogler M."/>
            <person name="Boedeker C."/>
            <person name="Pinto D."/>
            <person name="Vollmers J."/>
            <person name="Rivas-Marin E."/>
            <person name="Kohn T."/>
            <person name="Peeters S.H."/>
            <person name="Heuer A."/>
            <person name="Rast P."/>
            <person name="Oberbeckmann S."/>
            <person name="Bunk B."/>
            <person name="Jeske O."/>
            <person name="Meyerdierks A."/>
            <person name="Storesund J.E."/>
            <person name="Kallscheuer N."/>
            <person name="Luecker S."/>
            <person name="Lage O.M."/>
            <person name="Pohl T."/>
            <person name="Merkel B.J."/>
            <person name="Hornburger P."/>
            <person name="Mueller R.-W."/>
            <person name="Bruemmer F."/>
            <person name="Labrenz M."/>
            <person name="Spormann A.M."/>
            <person name="Op den Camp H."/>
            <person name="Overmann J."/>
            <person name="Amann R."/>
            <person name="Jetten M.S.M."/>
            <person name="Mascher T."/>
            <person name="Medema M.H."/>
            <person name="Devos D.P."/>
            <person name="Kaster A.-K."/>
            <person name="Ovreas L."/>
            <person name="Rohde M."/>
            <person name="Galperin M.Y."/>
            <person name="Jogler C."/>
        </authorList>
    </citation>
    <scope>NUCLEOTIDE SEQUENCE [LARGE SCALE GENOMIC DNA]</scope>
    <source>
        <strain evidence="1 2">V6</strain>
    </source>
</reference>
<evidence type="ECO:0000313" key="1">
    <source>
        <dbReference type="EMBL" id="QDU01035.1"/>
    </source>
</evidence>
<dbReference type="EMBL" id="CP036347">
    <property type="protein sequence ID" value="QDU01035.1"/>
    <property type="molecule type" value="Genomic_DNA"/>
</dbReference>
<dbReference type="AlphaFoldDB" id="A0A517W713"/>
<evidence type="ECO:0000313" key="2">
    <source>
        <dbReference type="Proteomes" id="UP000320722"/>
    </source>
</evidence>
<organism evidence="1 2">
    <name type="scientific">Gimesia chilikensis</name>
    <dbReference type="NCBI Taxonomy" id="2605989"/>
    <lineage>
        <taxon>Bacteria</taxon>
        <taxon>Pseudomonadati</taxon>
        <taxon>Planctomycetota</taxon>
        <taxon>Planctomycetia</taxon>
        <taxon>Planctomycetales</taxon>
        <taxon>Planctomycetaceae</taxon>
        <taxon>Gimesia</taxon>
    </lineage>
</organism>
<sequence length="117" mass="13523">MSEMEIIQALERLLPTEKIMSDARDLIEECEYQFDFDEDGLVSIPVDVELIFISKSALYTPFDVHYGTGYKSIVAVGNVRQYDLHISDLAADYGFITLWYNRDAKIITTDVMQKLFR</sequence>
<dbReference type="Proteomes" id="UP000320722">
    <property type="component" value="Chromosome"/>
</dbReference>
<accession>A0A517W713</accession>